<dbReference type="GO" id="GO:0007165">
    <property type="term" value="P:signal transduction"/>
    <property type="evidence" value="ECO:0007669"/>
    <property type="project" value="InterPro"/>
</dbReference>
<comment type="caution">
    <text evidence="3">The sequence shown here is derived from an EMBL/GenBank/DDBJ whole genome shotgun (WGS) entry which is preliminary data.</text>
</comment>
<keyword evidence="4" id="KW-1185">Reference proteome</keyword>
<feature type="region of interest" description="Disordered" evidence="1">
    <location>
        <begin position="499"/>
        <end position="536"/>
    </location>
</feature>
<dbReference type="PANTHER" id="PTHR15670">
    <property type="entry name" value="RHO GTPASE ACTIVATING PROTEIN 11A"/>
    <property type="match status" value="1"/>
</dbReference>
<organism evidence="3 4">
    <name type="scientific">Pocillopora meandrina</name>
    <dbReference type="NCBI Taxonomy" id="46732"/>
    <lineage>
        <taxon>Eukaryota</taxon>
        <taxon>Metazoa</taxon>
        <taxon>Cnidaria</taxon>
        <taxon>Anthozoa</taxon>
        <taxon>Hexacorallia</taxon>
        <taxon>Scleractinia</taxon>
        <taxon>Astrocoeniina</taxon>
        <taxon>Pocilloporidae</taxon>
        <taxon>Pocillopora</taxon>
    </lineage>
</organism>
<dbReference type="PROSITE" id="PS50238">
    <property type="entry name" value="RHOGAP"/>
    <property type="match status" value="1"/>
</dbReference>
<dbReference type="Proteomes" id="UP001159428">
    <property type="component" value="Unassembled WGS sequence"/>
</dbReference>
<reference evidence="3 4" key="1">
    <citation type="submission" date="2022-05" db="EMBL/GenBank/DDBJ databases">
        <authorList>
            <consortium name="Genoscope - CEA"/>
            <person name="William W."/>
        </authorList>
    </citation>
    <scope>NUCLEOTIDE SEQUENCE [LARGE SCALE GENOMIC DNA]</scope>
</reference>
<evidence type="ECO:0000313" key="3">
    <source>
        <dbReference type="EMBL" id="CAH3132216.1"/>
    </source>
</evidence>
<proteinExistence type="predicted"/>
<protein>
    <recommendedName>
        <fullName evidence="2">Rho-GAP domain-containing protein</fullName>
    </recommendedName>
</protein>
<accession>A0AAU9X1B1</accession>
<evidence type="ECO:0000259" key="2">
    <source>
        <dbReference type="PROSITE" id="PS50238"/>
    </source>
</evidence>
<dbReference type="EMBL" id="CALNXJ010000026">
    <property type="protein sequence ID" value="CAH3132216.1"/>
    <property type="molecule type" value="Genomic_DNA"/>
</dbReference>
<dbReference type="Gene3D" id="1.10.555.10">
    <property type="entry name" value="Rho GTPase activation protein"/>
    <property type="match status" value="1"/>
</dbReference>
<feature type="domain" description="Rho-GAP" evidence="2">
    <location>
        <begin position="50"/>
        <end position="240"/>
    </location>
</feature>
<dbReference type="InterPro" id="IPR000198">
    <property type="entry name" value="RhoGAP_dom"/>
</dbReference>
<dbReference type="GO" id="GO:0005096">
    <property type="term" value="F:GTPase activator activity"/>
    <property type="evidence" value="ECO:0007669"/>
    <property type="project" value="TreeGrafter"/>
</dbReference>
<name>A0AAU9X1B1_9CNID</name>
<evidence type="ECO:0000313" key="4">
    <source>
        <dbReference type="Proteomes" id="UP001159428"/>
    </source>
</evidence>
<feature type="compositionally biased region" description="Polar residues" evidence="1">
    <location>
        <begin position="513"/>
        <end position="536"/>
    </location>
</feature>
<dbReference type="Pfam" id="PF00620">
    <property type="entry name" value="RhoGAP"/>
    <property type="match status" value="1"/>
</dbReference>
<feature type="compositionally biased region" description="Basic residues" evidence="1">
    <location>
        <begin position="503"/>
        <end position="512"/>
    </location>
</feature>
<evidence type="ECO:0000256" key="1">
    <source>
        <dbReference type="SAM" id="MobiDB-lite"/>
    </source>
</evidence>
<dbReference type="InterPro" id="IPR042869">
    <property type="entry name" value="ARHGAP11A/B"/>
</dbReference>
<dbReference type="PANTHER" id="PTHR15670:SF4">
    <property type="entry name" value="RHO GTPASE-ACTIVATING PROTEIN 11A"/>
    <property type="match status" value="1"/>
</dbReference>
<dbReference type="SUPFAM" id="SSF48350">
    <property type="entry name" value="GTPase activation domain, GAP"/>
    <property type="match status" value="1"/>
</dbReference>
<gene>
    <name evidence="3" type="ORF">PMEA_00014567</name>
</gene>
<dbReference type="SMART" id="SM00324">
    <property type="entry name" value="RhoGAP"/>
    <property type="match status" value="1"/>
</dbReference>
<dbReference type="AlphaFoldDB" id="A0AAU9X1B1"/>
<sequence>MKHLSSIDFKDNVRFIVRKDLKDIGIKVPKQKNCKVQPVDKQNRSGVFGVCLEKVTSVNVGKDFYCSVPKFVVDSANFLQQHLETEGLFRKSGSIQRQKLLKLKAENGEEFQNVQPHDVASLVKQFFRQLPEPLLTNQLHDCFIKAQRKEDHDDQKKAILLLCLLLPIAHLNTLQFTMKFLAKVAKCSHHSKMGTSNLAIVLTPNLIHNTKKEGNSASEKQLKEQTAVIDIILKNAEEIGLVSEYIYERAKMIGDEFVDGMTSSGDELDVDDNWKRGNKRQSRARTRTGSLSGFVSGLGQSLSKFKNSSSAKTPVHTHRRSRSMKAELMRNKVKYNLEENVLDKKSDDLELENFVAHTNQRMSLRLYNKRRPADQNICAASPAVKRRMMNDVSNIQGISNPRLVSASTQMFTTPIKPLQASLKPLSDMVKPGHSRILPSNETEHVKVVDAMSYVPSPNDKYLGTHCLASPGISMGSTDMSTRHGEVFESSTAAADKYKQFASPRRRVRRRHSSGATTCFSSSPRNRYQASSKNSVTKELAHGKHSLLSPTSLPTDGMDISHISVAATVEPVKENTPKTRVLYSGTALLKENTNLTPCKFHRGTPPMPVNNSELREVLSQRI</sequence>
<dbReference type="InterPro" id="IPR008936">
    <property type="entry name" value="Rho_GTPase_activation_prot"/>
</dbReference>